<evidence type="ECO:0000256" key="3">
    <source>
        <dbReference type="ARBA" id="ARBA00022679"/>
    </source>
</evidence>
<dbReference type="InterPro" id="IPR012703">
    <property type="entry name" value="NH2EtPonate_pyrv_transaminase"/>
</dbReference>
<dbReference type="RefSeq" id="WP_251582495.1">
    <property type="nucleotide sequence ID" value="NZ_JBHTKX010000001.1"/>
</dbReference>
<evidence type="ECO:0000259" key="8">
    <source>
        <dbReference type="Pfam" id="PF00266"/>
    </source>
</evidence>
<comment type="caution">
    <text evidence="9">The sequence shown here is derived from an EMBL/GenBank/DDBJ whole genome shotgun (WGS) entry which is preliminary data.</text>
</comment>
<gene>
    <name evidence="7 9" type="primary">phnW</name>
    <name evidence="9" type="ORF">ACFQ3J_15300</name>
</gene>
<accession>A0ABW3PWL3</accession>
<dbReference type="InterPro" id="IPR015421">
    <property type="entry name" value="PyrdxlP-dep_Trfase_major"/>
</dbReference>
<comment type="function">
    <text evidence="7">Involved in phosphonate degradation.</text>
</comment>
<dbReference type="SUPFAM" id="SSF53383">
    <property type="entry name" value="PLP-dependent transferases"/>
    <property type="match status" value="1"/>
</dbReference>
<dbReference type="InterPro" id="IPR000192">
    <property type="entry name" value="Aminotrans_V_dom"/>
</dbReference>
<evidence type="ECO:0000256" key="7">
    <source>
        <dbReference type="HAMAP-Rule" id="MF_01376"/>
    </source>
</evidence>
<dbReference type="NCBIfam" id="TIGR02326">
    <property type="entry name" value="transamin_PhnW"/>
    <property type="match status" value="1"/>
</dbReference>
<comment type="similarity">
    <text evidence="7">Belongs to the class-V pyridoxal-phosphate-dependent aminotransferase family. PhnW subfamily.</text>
</comment>
<keyword evidence="2 7" id="KW-0032">Aminotransferase</keyword>
<sequence length="376" mass="41421">MLTEKKTSSNPYLLLTPGPLTTTDTVKQAMLKDWCTWDDEYNTLVNSIRHRLVRLAAPGHTEEYTAVLMQGSGSFSVEAVLGTALPRQGGKLVVAVNGAYGERMVEMAKVLGIPVTAVHFDEREAISPAVFEEALMKDPSITHAAIVHCETTTGVLNPLHELSEAVRRQGKTLIVDAMSSFGGVPLDMHELGIDYLISSSNKCIQGVPGFGFVLARISCLTACKGNARSLSLDLYDQWDIMERMNGKWRYTSPTHVVRAFDQALIELEEEGGVNARYNRYIQNQQELVKGMKEAGFSTLLPAEWHSPIITSFRYPEAGFSFSAFYSRLKEEGFVLYPGKLTSVPTFRIGTIGDVHASDIKELIGIVKRITAANGDK</sequence>
<evidence type="ECO:0000313" key="10">
    <source>
        <dbReference type="Proteomes" id="UP001597169"/>
    </source>
</evidence>
<organism evidence="9 10">
    <name type="scientific">Paenibacillus provencensis</name>
    <dbReference type="NCBI Taxonomy" id="441151"/>
    <lineage>
        <taxon>Bacteria</taxon>
        <taxon>Bacillati</taxon>
        <taxon>Bacillota</taxon>
        <taxon>Bacilli</taxon>
        <taxon>Bacillales</taxon>
        <taxon>Paenibacillaceae</taxon>
        <taxon>Paenibacillus</taxon>
    </lineage>
</organism>
<dbReference type="Pfam" id="PF00266">
    <property type="entry name" value="Aminotran_5"/>
    <property type="match status" value="1"/>
</dbReference>
<feature type="domain" description="Aminotransferase class V" evidence="8">
    <location>
        <begin position="63"/>
        <end position="343"/>
    </location>
</feature>
<keyword evidence="5 7" id="KW-0670">Pyruvate</keyword>
<dbReference type="Gene3D" id="3.90.1150.10">
    <property type="entry name" value="Aspartate Aminotransferase, domain 1"/>
    <property type="match status" value="1"/>
</dbReference>
<dbReference type="PIRSF" id="PIRSF000524">
    <property type="entry name" value="SPT"/>
    <property type="match status" value="1"/>
</dbReference>
<feature type="modified residue" description="N6-(pyridoxal phosphate)lysine" evidence="7">
    <location>
        <position position="202"/>
    </location>
</feature>
<dbReference type="InterPro" id="IPR015422">
    <property type="entry name" value="PyrdxlP-dep_Trfase_small"/>
</dbReference>
<evidence type="ECO:0000256" key="1">
    <source>
        <dbReference type="ARBA" id="ARBA00001933"/>
    </source>
</evidence>
<dbReference type="NCBIfam" id="TIGR03301">
    <property type="entry name" value="PhnW-AepZ"/>
    <property type="match status" value="1"/>
</dbReference>
<dbReference type="NCBIfam" id="NF010006">
    <property type="entry name" value="PRK13479.1"/>
    <property type="match status" value="1"/>
</dbReference>
<keyword evidence="4 7" id="KW-0663">Pyridoxal phosphate</keyword>
<evidence type="ECO:0000256" key="4">
    <source>
        <dbReference type="ARBA" id="ARBA00022898"/>
    </source>
</evidence>
<dbReference type="InterPro" id="IPR015424">
    <property type="entry name" value="PyrdxlP-dep_Trfase"/>
</dbReference>
<protein>
    <recommendedName>
        <fullName evidence="7">2-aminoethylphosphonate--pyruvate transaminase</fullName>
        <ecNumber evidence="7">2.6.1.37</ecNumber>
    </recommendedName>
    <alternativeName>
        <fullName evidence="7">2-aminoethylphosphonate aminotransferase</fullName>
    </alternativeName>
    <alternativeName>
        <fullName evidence="7">AEP transaminase</fullName>
        <shortName evidence="7">AEPT</shortName>
    </alternativeName>
</protein>
<comment type="cofactor">
    <cofactor evidence="1 7">
        <name>pyridoxal 5'-phosphate</name>
        <dbReference type="ChEBI" id="CHEBI:597326"/>
    </cofactor>
</comment>
<evidence type="ECO:0000313" key="9">
    <source>
        <dbReference type="EMBL" id="MFD1129538.1"/>
    </source>
</evidence>
<reference evidence="10" key="1">
    <citation type="journal article" date="2019" name="Int. J. Syst. Evol. Microbiol.">
        <title>The Global Catalogue of Microorganisms (GCM) 10K type strain sequencing project: providing services to taxonomists for standard genome sequencing and annotation.</title>
        <authorList>
            <consortium name="The Broad Institute Genomics Platform"/>
            <consortium name="The Broad Institute Genome Sequencing Center for Infectious Disease"/>
            <person name="Wu L."/>
            <person name="Ma J."/>
        </authorList>
    </citation>
    <scope>NUCLEOTIDE SEQUENCE [LARGE SCALE GENOMIC DNA]</scope>
    <source>
        <strain evidence="10">CCUG 53519</strain>
    </source>
</reference>
<keyword evidence="3 7" id="KW-0808">Transferase</keyword>
<dbReference type="InterPro" id="IPR024169">
    <property type="entry name" value="SP_NH2Trfase/AEP_transaminase"/>
</dbReference>
<dbReference type="EMBL" id="JBHTKX010000001">
    <property type="protein sequence ID" value="MFD1129538.1"/>
    <property type="molecule type" value="Genomic_DNA"/>
</dbReference>
<dbReference type="GO" id="GO:0047304">
    <property type="term" value="F:2-aminoethylphosphonate-pyruvate transaminase activity"/>
    <property type="evidence" value="ECO:0007669"/>
    <property type="project" value="UniProtKB-EC"/>
</dbReference>
<dbReference type="Proteomes" id="UP001597169">
    <property type="component" value="Unassembled WGS sequence"/>
</dbReference>
<evidence type="ECO:0000256" key="6">
    <source>
        <dbReference type="ARBA" id="ARBA00049460"/>
    </source>
</evidence>
<dbReference type="PANTHER" id="PTHR42778:SF1">
    <property type="entry name" value="2-AMINOETHYLPHOSPHONATE--PYRUVATE TRANSAMINASE"/>
    <property type="match status" value="1"/>
</dbReference>
<proteinExistence type="inferred from homology"/>
<comment type="subunit">
    <text evidence="7">Homodimer.</text>
</comment>
<dbReference type="HAMAP" id="MF_01376">
    <property type="entry name" value="PhnW_aminotrans_5"/>
    <property type="match status" value="1"/>
</dbReference>
<comment type="catalytic activity">
    <reaction evidence="6 7">
        <text>(2-aminoethyl)phosphonate + pyruvate = phosphonoacetaldehyde + L-alanine</text>
        <dbReference type="Rhea" id="RHEA:17021"/>
        <dbReference type="ChEBI" id="CHEBI:15361"/>
        <dbReference type="ChEBI" id="CHEBI:57418"/>
        <dbReference type="ChEBI" id="CHEBI:57972"/>
        <dbReference type="ChEBI" id="CHEBI:58383"/>
        <dbReference type="EC" id="2.6.1.37"/>
    </reaction>
</comment>
<name>A0ABW3PWL3_9BACL</name>
<evidence type="ECO:0000256" key="5">
    <source>
        <dbReference type="ARBA" id="ARBA00023317"/>
    </source>
</evidence>
<dbReference type="Gene3D" id="3.40.640.10">
    <property type="entry name" value="Type I PLP-dependent aspartate aminotransferase-like (Major domain)"/>
    <property type="match status" value="1"/>
</dbReference>
<keyword evidence="10" id="KW-1185">Reference proteome</keyword>
<dbReference type="PANTHER" id="PTHR42778">
    <property type="entry name" value="2-AMINOETHYLPHOSPHONATE--PYRUVATE TRANSAMINASE"/>
    <property type="match status" value="1"/>
</dbReference>
<evidence type="ECO:0000256" key="2">
    <source>
        <dbReference type="ARBA" id="ARBA00022576"/>
    </source>
</evidence>
<dbReference type="EC" id="2.6.1.37" evidence="7"/>